<name>A0A1F6DJ44_9BACT</name>
<gene>
    <name evidence="3" type="ORF">A3C87_00210</name>
</gene>
<dbReference type="EMBL" id="MFLE01000018">
    <property type="protein sequence ID" value="OGG61396.1"/>
    <property type="molecule type" value="Genomic_DNA"/>
</dbReference>
<dbReference type="STRING" id="1798491.A3C87_00210"/>
<dbReference type="Pfam" id="PF13360">
    <property type="entry name" value="PQQ_2"/>
    <property type="match status" value="2"/>
</dbReference>
<dbReference type="Pfam" id="PF00156">
    <property type="entry name" value="Pribosyltran"/>
    <property type="match status" value="1"/>
</dbReference>
<protein>
    <submittedName>
        <fullName evidence="3">Uncharacterized protein</fullName>
    </submittedName>
</protein>
<evidence type="ECO:0000259" key="2">
    <source>
        <dbReference type="Pfam" id="PF13360"/>
    </source>
</evidence>
<feature type="domain" description="Pyrrolo-quinoline quinone repeat" evidence="2">
    <location>
        <begin position="440"/>
        <end position="536"/>
    </location>
</feature>
<feature type="domain" description="Phosphoribosyltransferase" evidence="1">
    <location>
        <begin position="68"/>
        <end position="154"/>
    </location>
</feature>
<dbReference type="AlphaFoldDB" id="A0A1F6DJ44"/>
<dbReference type="InterPro" id="IPR015943">
    <property type="entry name" value="WD40/YVTN_repeat-like_dom_sf"/>
</dbReference>
<dbReference type="InterPro" id="IPR018391">
    <property type="entry name" value="PQQ_b-propeller_rpt"/>
</dbReference>
<accession>A0A1F6DJ44</accession>
<dbReference type="InterPro" id="IPR002372">
    <property type="entry name" value="PQQ_rpt_dom"/>
</dbReference>
<reference evidence="3 4" key="1">
    <citation type="journal article" date="2016" name="Nat. Commun.">
        <title>Thousands of microbial genomes shed light on interconnected biogeochemical processes in an aquifer system.</title>
        <authorList>
            <person name="Anantharaman K."/>
            <person name="Brown C.T."/>
            <person name="Hug L.A."/>
            <person name="Sharon I."/>
            <person name="Castelle C.J."/>
            <person name="Probst A.J."/>
            <person name="Thomas B.C."/>
            <person name="Singh A."/>
            <person name="Wilkins M.J."/>
            <person name="Karaoz U."/>
            <person name="Brodie E.L."/>
            <person name="Williams K.H."/>
            <person name="Hubbard S.S."/>
            <person name="Banfield J.F."/>
        </authorList>
    </citation>
    <scope>NUCLEOTIDE SEQUENCE [LARGE SCALE GENOMIC DNA]</scope>
</reference>
<dbReference type="InterPro" id="IPR011047">
    <property type="entry name" value="Quinoprotein_ADH-like_sf"/>
</dbReference>
<dbReference type="SMART" id="SM00564">
    <property type="entry name" value="PQQ"/>
    <property type="match status" value="7"/>
</dbReference>
<dbReference type="CDD" id="cd06223">
    <property type="entry name" value="PRTases_typeI"/>
    <property type="match status" value="1"/>
</dbReference>
<dbReference type="InterPro" id="IPR000836">
    <property type="entry name" value="PRTase_dom"/>
</dbReference>
<organism evidence="3 4">
    <name type="scientific">Candidatus Kaiserbacteria bacterium RIFCSPHIGHO2_02_FULL_49_34</name>
    <dbReference type="NCBI Taxonomy" id="1798491"/>
    <lineage>
        <taxon>Bacteria</taxon>
        <taxon>Candidatus Kaiseribacteriota</taxon>
    </lineage>
</organism>
<dbReference type="Proteomes" id="UP000176511">
    <property type="component" value="Unassembled WGS sequence"/>
</dbReference>
<dbReference type="SUPFAM" id="SSF50998">
    <property type="entry name" value="Quinoprotein alcohol dehydrogenase-like"/>
    <property type="match status" value="1"/>
</dbReference>
<dbReference type="PANTHER" id="PTHR34512:SF30">
    <property type="entry name" value="OUTER MEMBRANE PROTEIN ASSEMBLY FACTOR BAMB"/>
    <property type="match status" value="1"/>
</dbReference>
<dbReference type="Gene3D" id="3.40.50.2020">
    <property type="match status" value="1"/>
</dbReference>
<evidence type="ECO:0000313" key="3">
    <source>
        <dbReference type="EMBL" id="OGG61396.1"/>
    </source>
</evidence>
<dbReference type="Gene3D" id="2.130.10.10">
    <property type="entry name" value="YVTN repeat-like/Quinoprotein amine dehydrogenase"/>
    <property type="match status" value="2"/>
</dbReference>
<feature type="domain" description="Pyrrolo-quinoline quinone repeat" evidence="2">
    <location>
        <begin position="299"/>
        <end position="409"/>
    </location>
</feature>
<dbReference type="InterPro" id="IPR029057">
    <property type="entry name" value="PRTase-like"/>
</dbReference>
<proteinExistence type="predicted"/>
<comment type="caution">
    <text evidence="3">The sequence shown here is derived from an EMBL/GenBank/DDBJ whole genome shotgun (WGS) entry which is preliminary data.</text>
</comment>
<evidence type="ECO:0000259" key="1">
    <source>
        <dbReference type="Pfam" id="PF00156"/>
    </source>
</evidence>
<dbReference type="PANTHER" id="PTHR34512">
    <property type="entry name" value="CELL SURFACE PROTEIN"/>
    <property type="match status" value="1"/>
</dbReference>
<evidence type="ECO:0000313" key="4">
    <source>
        <dbReference type="Proteomes" id="UP000176511"/>
    </source>
</evidence>
<dbReference type="SUPFAM" id="SSF53271">
    <property type="entry name" value="PRTase-like"/>
    <property type="match status" value="1"/>
</dbReference>
<sequence>MNKTQTFFAEKIANACITTADKQQIDLDNENPKHWLIDLRKATLSPEVLDCYATDFFERYADQYPFQVAGLETAAISLVAAIVMKSKMLNMPVNGFYIRKSRSKRGLLSMVEGEVQNKKVILVDDIMNSGNSFIRQIEVLEKLRVETPSLDNLSIASVFSIVRFRDHTHYSYFTDKNIDINSILDLNDLNPYIKESAPQLDLHNIKNITTRLTPNNFTTAWHWKGSKPNYFYVIPKSSPLYFNKSLYFGTDSGHFTCLDSLTGKEKWSHLVPFGSKKKLIFSSPCLVHDRGESFICFGAYDGNLYLLNAETGKRKWIFMEADWIGSSPCFSEKLGLVFSGMEYGLFKKQGGVTAIDVHTGKKRWEYRSEYLTHGSPAYSQKYNIIACGSNDKYLHVLNAKTGELLWKHETILEIKYAPCIDEETGCIIFGGIGGNEQNDGRSTVYVCDIKTGHIRAQYNDLYFGIYSTPMLYKNLVIVTGLDKCIHAFHRDTGEAAWKYETPARIFASPIIIDDRLYIGQNSGHFYEINPETGQVTSLSHFTERITNKAAYDPETNTFFVPTFANEIYAIKDSMYE</sequence>